<organism evidence="3 4">
    <name type="scientific">Porcincola intestinalis</name>
    <dbReference type="NCBI Taxonomy" id="2606632"/>
    <lineage>
        <taxon>Bacteria</taxon>
        <taxon>Bacillati</taxon>
        <taxon>Bacillota</taxon>
        <taxon>Clostridia</taxon>
        <taxon>Lachnospirales</taxon>
        <taxon>Lachnospiraceae</taxon>
        <taxon>Porcincola</taxon>
    </lineage>
</organism>
<accession>A0A6L5X705</accession>
<dbReference type="AlphaFoldDB" id="A0A6L5X705"/>
<evidence type="ECO:0000256" key="2">
    <source>
        <dbReference type="HAMAP-Rule" id="MF_00048"/>
    </source>
</evidence>
<dbReference type="SUPFAM" id="SSF52980">
    <property type="entry name" value="Restriction endonuclease-like"/>
    <property type="match status" value="1"/>
</dbReference>
<name>A0A6L5X705_9FIRM</name>
<reference evidence="3 4" key="1">
    <citation type="submission" date="2019-08" db="EMBL/GenBank/DDBJ databases">
        <title>In-depth cultivation of the pig gut microbiome towards novel bacterial diversity and tailored functional studies.</title>
        <authorList>
            <person name="Wylensek D."/>
            <person name="Hitch T.C.A."/>
            <person name="Clavel T."/>
        </authorList>
    </citation>
    <scope>NUCLEOTIDE SEQUENCE [LARGE SCALE GENOMIC DNA]</scope>
    <source>
        <strain evidence="3 4">Oil+RF-744-WCA-WT-11</strain>
    </source>
</reference>
<dbReference type="Proteomes" id="UP000481852">
    <property type="component" value="Unassembled WGS sequence"/>
</dbReference>
<dbReference type="Gene3D" id="3.40.1350.10">
    <property type="match status" value="1"/>
</dbReference>
<dbReference type="Pfam" id="PF02021">
    <property type="entry name" value="UPF0102"/>
    <property type="match status" value="1"/>
</dbReference>
<gene>
    <name evidence="3" type="ORF">FYJ35_09025</name>
</gene>
<dbReference type="HAMAP" id="MF_00048">
    <property type="entry name" value="UPF0102"/>
    <property type="match status" value="1"/>
</dbReference>
<evidence type="ECO:0000313" key="3">
    <source>
        <dbReference type="EMBL" id="MSS15173.1"/>
    </source>
</evidence>
<proteinExistence type="inferred from homology"/>
<dbReference type="InterPro" id="IPR011335">
    <property type="entry name" value="Restrct_endonuc-II-like"/>
</dbReference>
<comment type="similarity">
    <text evidence="1 2">Belongs to the UPF0102 family.</text>
</comment>
<protein>
    <recommendedName>
        <fullName evidence="2">UPF0102 protein FYJ35_09025</fullName>
    </recommendedName>
</protein>
<dbReference type="PANTHER" id="PTHR34039:SF1">
    <property type="entry name" value="UPF0102 PROTEIN YRAN"/>
    <property type="match status" value="1"/>
</dbReference>
<sequence length="115" mass="13594">MNNRQEGTSYEREAGALLEQEGYEVLQYNFRCRQAEIDIVAREGQYLVFIEVKGRRSRRNGMPEEAVGRRKQERIRRAALYYLARFRVPESTPVRFDVAAVDEEGFRLIRNAFLF</sequence>
<comment type="caution">
    <text evidence="3">The sequence shown here is derived from an EMBL/GenBank/DDBJ whole genome shotgun (WGS) entry which is preliminary data.</text>
</comment>
<evidence type="ECO:0000313" key="4">
    <source>
        <dbReference type="Proteomes" id="UP000481852"/>
    </source>
</evidence>
<dbReference type="GO" id="GO:0003676">
    <property type="term" value="F:nucleic acid binding"/>
    <property type="evidence" value="ECO:0007669"/>
    <property type="project" value="InterPro"/>
</dbReference>
<dbReference type="CDD" id="cd20736">
    <property type="entry name" value="PoNe_Nuclease"/>
    <property type="match status" value="1"/>
</dbReference>
<keyword evidence="4" id="KW-1185">Reference proteome</keyword>
<dbReference type="NCBIfam" id="NF009150">
    <property type="entry name" value="PRK12497.1-3"/>
    <property type="match status" value="1"/>
</dbReference>
<dbReference type="InterPro" id="IPR003509">
    <property type="entry name" value="UPF0102_YraN-like"/>
</dbReference>
<dbReference type="EMBL" id="VULZ01000009">
    <property type="protein sequence ID" value="MSS15173.1"/>
    <property type="molecule type" value="Genomic_DNA"/>
</dbReference>
<dbReference type="InterPro" id="IPR011856">
    <property type="entry name" value="tRNA_endonuc-like_dom_sf"/>
</dbReference>
<dbReference type="PANTHER" id="PTHR34039">
    <property type="entry name" value="UPF0102 PROTEIN YRAN"/>
    <property type="match status" value="1"/>
</dbReference>
<dbReference type="NCBIfam" id="TIGR00252">
    <property type="entry name" value="YraN family protein"/>
    <property type="match status" value="1"/>
</dbReference>
<evidence type="ECO:0000256" key="1">
    <source>
        <dbReference type="ARBA" id="ARBA00006738"/>
    </source>
</evidence>